<evidence type="ECO:0000256" key="7">
    <source>
        <dbReference type="RuleBase" id="RU004447"/>
    </source>
</evidence>
<keyword evidence="5" id="KW-0862">Zinc</keyword>
<organism evidence="11 12">
    <name type="scientific">Coccomyxa subellipsoidea</name>
    <dbReference type="NCBI Taxonomy" id="248742"/>
    <lineage>
        <taxon>Eukaryota</taxon>
        <taxon>Viridiplantae</taxon>
        <taxon>Chlorophyta</taxon>
        <taxon>core chlorophytes</taxon>
        <taxon>Trebouxiophyceae</taxon>
        <taxon>Trebouxiophyceae incertae sedis</taxon>
        <taxon>Coccomyxaceae</taxon>
        <taxon>Coccomyxa</taxon>
    </lineage>
</organism>
<dbReference type="Proteomes" id="UP001491310">
    <property type="component" value="Unassembled WGS sequence"/>
</dbReference>
<comment type="similarity">
    <text evidence="1 7">Belongs to the peptidase M16 family.</text>
</comment>
<keyword evidence="3" id="KW-0479">Metal-binding</keyword>
<dbReference type="InterPro" id="IPR001431">
    <property type="entry name" value="Pept_M16_Zn_BS"/>
</dbReference>
<feature type="domain" description="Peptidase M16 C-terminal" evidence="10">
    <location>
        <begin position="203"/>
        <end position="381"/>
    </location>
</feature>
<dbReference type="InterPro" id="IPR007863">
    <property type="entry name" value="Peptidase_M16_C"/>
</dbReference>
<dbReference type="InterPro" id="IPR011765">
    <property type="entry name" value="Pept_M16_N"/>
</dbReference>
<dbReference type="InterPro" id="IPR050626">
    <property type="entry name" value="Peptidase_M16"/>
</dbReference>
<dbReference type="Pfam" id="PF05193">
    <property type="entry name" value="Peptidase_M16_C"/>
    <property type="match status" value="2"/>
</dbReference>
<evidence type="ECO:0000259" key="9">
    <source>
        <dbReference type="Pfam" id="PF00675"/>
    </source>
</evidence>
<accession>A0ABR2YPC5</accession>
<evidence type="ECO:0000313" key="11">
    <source>
        <dbReference type="EMBL" id="KAK9908771.1"/>
    </source>
</evidence>
<keyword evidence="8" id="KW-1133">Transmembrane helix</keyword>
<dbReference type="SUPFAM" id="SSF63411">
    <property type="entry name" value="LuxS/MPP-like metallohydrolase"/>
    <property type="match status" value="3"/>
</dbReference>
<protein>
    <submittedName>
        <fullName evidence="11">Uncharacterized protein</fullName>
    </submittedName>
</protein>
<keyword evidence="8" id="KW-0812">Transmembrane</keyword>
<keyword evidence="6" id="KW-0482">Metalloprotease</keyword>
<feature type="transmembrane region" description="Helical" evidence="8">
    <location>
        <begin position="946"/>
        <end position="963"/>
    </location>
</feature>
<dbReference type="PANTHER" id="PTHR43690">
    <property type="entry name" value="NARDILYSIN"/>
    <property type="match status" value="1"/>
</dbReference>
<keyword evidence="2" id="KW-0645">Protease</keyword>
<dbReference type="Gene3D" id="3.30.830.10">
    <property type="entry name" value="Metalloenzyme, LuxS/M16 peptidase-like"/>
    <property type="match status" value="4"/>
</dbReference>
<keyword evidence="12" id="KW-1185">Reference proteome</keyword>
<evidence type="ECO:0000259" key="10">
    <source>
        <dbReference type="Pfam" id="PF05193"/>
    </source>
</evidence>
<dbReference type="EMBL" id="JALJOT010000007">
    <property type="protein sequence ID" value="KAK9908771.1"/>
    <property type="molecule type" value="Genomic_DNA"/>
</dbReference>
<evidence type="ECO:0000256" key="4">
    <source>
        <dbReference type="ARBA" id="ARBA00022801"/>
    </source>
</evidence>
<dbReference type="Pfam" id="PF00675">
    <property type="entry name" value="Peptidase_M16"/>
    <property type="match status" value="1"/>
</dbReference>
<dbReference type="PROSITE" id="PS00143">
    <property type="entry name" value="INSULINASE"/>
    <property type="match status" value="1"/>
</dbReference>
<keyword evidence="8" id="KW-0472">Membrane</keyword>
<evidence type="ECO:0000256" key="2">
    <source>
        <dbReference type="ARBA" id="ARBA00022670"/>
    </source>
</evidence>
<proteinExistence type="inferred from homology"/>
<name>A0ABR2YPC5_9CHLO</name>
<feature type="domain" description="Peptidase M16 N-terminal" evidence="9">
    <location>
        <begin position="44"/>
        <end position="163"/>
    </location>
</feature>
<feature type="domain" description="Peptidase M16 C-terminal" evidence="10">
    <location>
        <begin position="652"/>
        <end position="838"/>
    </location>
</feature>
<evidence type="ECO:0000256" key="1">
    <source>
        <dbReference type="ARBA" id="ARBA00007261"/>
    </source>
</evidence>
<sequence>MAAEFRRLPDIELTPEEWNAPPLIGPTGVRHGQLKNGLRYYVCATTKPKQRAAIALVVRIGSVVEDEHERGLAHIVEHLAFNATDAFQSHDIVKFLESIGAKFGACQNAYTSVDETVYELTVPSDDPKLLEQAFSVLAQFASAVRCSPEDLQVERGPVLEEWRMGKDSVGRAQEAHWELILQGSKYAQRLPIGLKEIIQGAPADVVRSFYERWYRPEHQAVVVTGDFDPEAVVAMLTEKLEGCQSRDPSPAPAIPRYPLVPHAKPRFKVFIDKEAQQLLVHVSFKTATAPVTTPLEYLSSLREDLFHTAMNARFFRIGRHQDPPFYNAQIGTEQITATIRSIVLTASTQENNTLRALEAILSELSSVRVHGLSKREIRSAIDYNISEAESLYIERDQVYAEELRGDTSNMVVKTVSHRRVVSEDDLAEVVQKVERAEANGEIEIPDTLADAPTSVIPPGKEPQAGEIVHRRNFPKLGATELVLSNDMKVCYKCTDLLDDQILVTGLAPGGLTEVSQDEYRTASFGVTLASEMGLFGLKPEVQMDLLMGKRCGVSVQESAYWRSIGGEQAPVDLEMGLQLIYALFTTAVTPIPAELDTCMQYLREVTLAQLRNPMRRFADRMRQLIYNDCYFYRPFSLRELASVDPDKACAHFNRSFCNPAEFSLCFTGSLKVDEFEELVKRYLAAIPPADTTCPAPKPPDKLNPLNFKFPDGVVREDVRVSMVESMSQALIAFPVRLAIATTNGLPCSKESVWLVLVCKLLETKLMQKLRFEFGEVYTVAVAPSFGAEAPCSSKEYSDGDVAVTFSCDPDNAQRLIKMALSEVQRLQEEGPSTEDVRTVLTLDQRSWETEQQENSFWHNNLVSSYKSRTYHQCKDLDVAYTRRVEAREAVRAEANAASVQAALCRLFPLPCHSRYVALTLLPQKPLLDRMVETTKNLLPSRERSRAYWITAAAVVAVAALVLLRPR</sequence>
<dbReference type="InterPro" id="IPR011249">
    <property type="entry name" value="Metalloenz_LuxS/M16"/>
</dbReference>
<evidence type="ECO:0000256" key="3">
    <source>
        <dbReference type="ARBA" id="ARBA00022723"/>
    </source>
</evidence>
<gene>
    <name evidence="11" type="ORF">WJX75_002633</name>
</gene>
<evidence type="ECO:0000256" key="6">
    <source>
        <dbReference type="ARBA" id="ARBA00023049"/>
    </source>
</evidence>
<reference evidence="11 12" key="1">
    <citation type="journal article" date="2024" name="Nat. Commun.">
        <title>Phylogenomics reveals the evolutionary origins of lichenization in chlorophyte algae.</title>
        <authorList>
            <person name="Puginier C."/>
            <person name="Libourel C."/>
            <person name="Otte J."/>
            <person name="Skaloud P."/>
            <person name="Haon M."/>
            <person name="Grisel S."/>
            <person name="Petersen M."/>
            <person name="Berrin J.G."/>
            <person name="Delaux P.M."/>
            <person name="Dal Grande F."/>
            <person name="Keller J."/>
        </authorList>
    </citation>
    <scope>NUCLEOTIDE SEQUENCE [LARGE SCALE GENOMIC DNA]</scope>
    <source>
        <strain evidence="11 12">SAG 216-7</strain>
    </source>
</reference>
<evidence type="ECO:0000256" key="5">
    <source>
        <dbReference type="ARBA" id="ARBA00022833"/>
    </source>
</evidence>
<evidence type="ECO:0000256" key="8">
    <source>
        <dbReference type="SAM" id="Phobius"/>
    </source>
</evidence>
<evidence type="ECO:0000313" key="12">
    <source>
        <dbReference type="Proteomes" id="UP001491310"/>
    </source>
</evidence>
<dbReference type="PANTHER" id="PTHR43690:SF34">
    <property type="entry name" value="ZINC PROTEASE PQQL-LIKE"/>
    <property type="match status" value="1"/>
</dbReference>
<comment type="caution">
    <text evidence="11">The sequence shown here is derived from an EMBL/GenBank/DDBJ whole genome shotgun (WGS) entry which is preliminary data.</text>
</comment>
<keyword evidence="4" id="KW-0378">Hydrolase</keyword>